<evidence type="ECO:0000256" key="6">
    <source>
        <dbReference type="SAM" id="Phobius"/>
    </source>
</evidence>
<dbReference type="GO" id="GO:0022857">
    <property type="term" value="F:transmembrane transporter activity"/>
    <property type="evidence" value="ECO:0007669"/>
    <property type="project" value="InterPro"/>
</dbReference>
<feature type="transmembrane region" description="Helical" evidence="6">
    <location>
        <begin position="281"/>
        <end position="301"/>
    </location>
</feature>
<evidence type="ECO:0000256" key="4">
    <source>
        <dbReference type="ARBA" id="ARBA00022989"/>
    </source>
</evidence>
<dbReference type="EMBL" id="CP158357">
    <property type="protein sequence ID" value="XBX78379.1"/>
    <property type="molecule type" value="Genomic_DNA"/>
</dbReference>
<feature type="transmembrane region" description="Helical" evidence="6">
    <location>
        <begin position="109"/>
        <end position="132"/>
    </location>
</feature>
<evidence type="ECO:0000313" key="7">
    <source>
        <dbReference type="EMBL" id="XBX78379.1"/>
    </source>
</evidence>
<dbReference type="RefSeq" id="WP_350351647.1">
    <property type="nucleotide sequence ID" value="NZ_CP158357.1"/>
</dbReference>
<dbReference type="AlphaFoldDB" id="A0AAU7VXU0"/>
<dbReference type="GO" id="GO:0005886">
    <property type="term" value="C:plasma membrane"/>
    <property type="evidence" value="ECO:0007669"/>
    <property type="project" value="UniProtKB-SubCell"/>
</dbReference>
<reference evidence="7" key="1">
    <citation type="submission" date="2024-06" db="EMBL/GenBank/DDBJ databases">
        <title>Draft genome sequence of Microbacterium sp. strain A8/3-1, isolated from Oxytropis tragacanthoides Fisch. ex DC. Root nodules in the Altai region of Russia.</title>
        <authorList>
            <person name="Sazanova A."/>
            <person name="Guro P."/>
            <person name="Kuznetsova I."/>
            <person name="Belimov A."/>
            <person name="Safronova V."/>
        </authorList>
    </citation>
    <scope>NUCLEOTIDE SEQUENCE</scope>
    <source>
        <strain evidence="7">A8/3-1</strain>
    </source>
</reference>
<feature type="transmembrane region" description="Helical" evidence="6">
    <location>
        <begin position="31"/>
        <end position="48"/>
    </location>
</feature>
<name>A0AAU7VXU0_9MICO</name>
<feature type="transmembrane region" description="Helical" evidence="6">
    <location>
        <begin position="60"/>
        <end position="80"/>
    </location>
</feature>
<keyword evidence="4 6" id="KW-1133">Transmembrane helix</keyword>
<feature type="transmembrane region" description="Helical" evidence="6">
    <location>
        <begin position="307"/>
        <end position="326"/>
    </location>
</feature>
<keyword evidence="5 6" id="KW-0472">Membrane</keyword>
<keyword evidence="3 6" id="KW-0812">Transmembrane</keyword>
<organism evidence="7">
    <name type="scientific">Microbacterium sp. A8/3-1</name>
    <dbReference type="NCBI Taxonomy" id="3160749"/>
    <lineage>
        <taxon>Bacteria</taxon>
        <taxon>Bacillati</taxon>
        <taxon>Actinomycetota</taxon>
        <taxon>Actinomycetes</taxon>
        <taxon>Micrococcales</taxon>
        <taxon>Microbacteriaceae</taxon>
        <taxon>Microbacterium</taxon>
    </lineage>
</organism>
<evidence type="ECO:0000256" key="5">
    <source>
        <dbReference type="ARBA" id="ARBA00023136"/>
    </source>
</evidence>
<dbReference type="Pfam" id="PF02653">
    <property type="entry name" value="BPD_transp_2"/>
    <property type="match status" value="1"/>
</dbReference>
<feature type="transmembrane region" description="Helical" evidence="6">
    <location>
        <begin position="222"/>
        <end position="243"/>
    </location>
</feature>
<evidence type="ECO:0000256" key="2">
    <source>
        <dbReference type="ARBA" id="ARBA00022475"/>
    </source>
</evidence>
<feature type="transmembrane region" description="Helical" evidence="6">
    <location>
        <begin position="249"/>
        <end position="269"/>
    </location>
</feature>
<feature type="transmembrane region" description="Helical" evidence="6">
    <location>
        <begin position="183"/>
        <end position="201"/>
    </location>
</feature>
<evidence type="ECO:0000256" key="3">
    <source>
        <dbReference type="ARBA" id="ARBA00022692"/>
    </source>
</evidence>
<dbReference type="PANTHER" id="PTHR32196">
    <property type="entry name" value="ABC TRANSPORTER PERMEASE PROTEIN YPHD-RELATED-RELATED"/>
    <property type="match status" value="1"/>
</dbReference>
<feature type="transmembrane region" description="Helical" evidence="6">
    <location>
        <begin position="144"/>
        <end position="163"/>
    </location>
</feature>
<sequence>MTITTDTAAVLSGAPSAAATRQRRVALLRDVGIGILPVILFLVLTFTTDSFFTADNLRNVLNGAVALGLIACAGTVVIIAGGFDLSAAAIFAVAGVSAALVSNETSAPVGILVGLVVGCGLGLINGVLVSVGRVNQFVGTLGTMIAYAGLATALSGSGLIIIADPAFASSANTTILGLRSASWVLIIFAVVCAVLLNLTVFGRHAYATGGNASAARLSGVSVNRTLIVAYVLSGGAAALAAVLTAGTSLSVSATSGSGLIFDALAAILIGGNSILGGRGAIWRTIVGVLTLALISNGFNLLGVDPNYQQMVSGIIILVAVAVDAWTRRRTS</sequence>
<evidence type="ECO:0000256" key="1">
    <source>
        <dbReference type="ARBA" id="ARBA00004651"/>
    </source>
</evidence>
<accession>A0AAU7VXU0</accession>
<proteinExistence type="predicted"/>
<keyword evidence="2" id="KW-1003">Cell membrane</keyword>
<dbReference type="CDD" id="cd06579">
    <property type="entry name" value="TM_PBP1_transp_AraH_like"/>
    <property type="match status" value="1"/>
</dbReference>
<dbReference type="InterPro" id="IPR001851">
    <property type="entry name" value="ABC_transp_permease"/>
</dbReference>
<feature type="transmembrane region" description="Helical" evidence="6">
    <location>
        <begin position="85"/>
        <end position="103"/>
    </location>
</feature>
<comment type="subcellular location">
    <subcellularLocation>
        <location evidence="1">Cell membrane</location>
        <topology evidence="1">Multi-pass membrane protein</topology>
    </subcellularLocation>
</comment>
<gene>
    <name evidence="7" type="ORF">ABS642_21155</name>
</gene>
<protein>
    <submittedName>
        <fullName evidence="7">ABC transporter permease</fullName>
    </submittedName>
</protein>